<evidence type="ECO:0000256" key="2">
    <source>
        <dbReference type="ARBA" id="ARBA00022490"/>
    </source>
</evidence>
<evidence type="ECO:0000313" key="5">
    <source>
        <dbReference type="Proteomes" id="UP000284403"/>
    </source>
</evidence>
<dbReference type="AlphaFoldDB" id="A0A3R7P0D1"/>
<comment type="caution">
    <text evidence="4">The sequence shown here is derived from an EMBL/GenBank/DDBJ whole genome shotgun (WGS) entry which is preliminary data.</text>
</comment>
<dbReference type="GeneID" id="40314621"/>
<protein>
    <submittedName>
        <fullName evidence="4">Regulator of microtubule dynamics protein 1</fullName>
    </submittedName>
</protein>
<dbReference type="PANTHER" id="PTHR16056">
    <property type="entry name" value="REGULATOR OF MICROTUBULE DYNAMICS PROTEIN"/>
    <property type="match status" value="1"/>
</dbReference>
<dbReference type="RefSeq" id="XP_029231981.1">
    <property type="nucleotide sequence ID" value="XM_029367948.1"/>
</dbReference>
<dbReference type="GO" id="GO:0005737">
    <property type="term" value="C:cytoplasm"/>
    <property type="evidence" value="ECO:0007669"/>
    <property type="project" value="TreeGrafter"/>
</dbReference>
<evidence type="ECO:0000256" key="1">
    <source>
        <dbReference type="ARBA" id="ARBA00004245"/>
    </source>
</evidence>
<proteinExistence type="predicted"/>
<dbReference type="EMBL" id="MKKU01000028">
    <property type="protein sequence ID" value="RNF26775.1"/>
    <property type="molecule type" value="Genomic_DNA"/>
</dbReference>
<sequence>MSSWEQVAQEADQATDAKNITAAHELLKKAIEGGLHHPQIAWRYARSLHEMAEETTDKTARKVYFKEGLEWAKKAVEEDPSIAAAHKWFSVLLSAQNEFISSKEKWRMPTPSVTTFSRPWNSTRMTPPHTIAWECGVGTSSRLAGWSVRQQLCSLGHRLPLPLKSV</sequence>
<name>A0A3R7P0D1_9TRYP</name>
<evidence type="ECO:0000313" key="4">
    <source>
        <dbReference type="EMBL" id="RNF26775.1"/>
    </source>
</evidence>
<reference evidence="4 5" key="1">
    <citation type="journal article" date="2018" name="BMC Genomics">
        <title>Genomic comparison of Trypanosoma conorhini and Trypanosoma rangeli to Trypanosoma cruzi strains of high and low virulence.</title>
        <authorList>
            <person name="Bradwell K.R."/>
            <person name="Koparde V.N."/>
            <person name="Matveyev A.V."/>
            <person name="Serrano M.G."/>
            <person name="Alves J.M."/>
            <person name="Parikh H."/>
            <person name="Huang B."/>
            <person name="Lee V."/>
            <person name="Espinosa-Alvarez O."/>
            <person name="Ortiz P.A."/>
            <person name="Costa-Martins A.G."/>
            <person name="Teixeira M.M."/>
            <person name="Buck G.A."/>
        </authorList>
    </citation>
    <scope>NUCLEOTIDE SEQUENCE [LARGE SCALE GENOMIC DNA]</scope>
    <source>
        <strain evidence="4 5">025E</strain>
    </source>
</reference>
<dbReference type="GO" id="GO:0005876">
    <property type="term" value="C:spindle microtubule"/>
    <property type="evidence" value="ECO:0007669"/>
    <property type="project" value="TreeGrafter"/>
</dbReference>
<dbReference type="OrthoDB" id="69711at2759"/>
<gene>
    <name evidence="4" type="ORF">Tco025E_01010</name>
</gene>
<keyword evidence="2" id="KW-0963">Cytoplasm</keyword>
<dbReference type="InterPro" id="IPR011990">
    <property type="entry name" value="TPR-like_helical_dom_sf"/>
</dbReference>
<dbReference type="GO" id="GO:0008017">
    <property type="term" value="F:microtubule binding"/>
    <property type="evidence" value="ECO:0007669"/>
    <property type="project" value="TreeGrafter"/>
</dbReference>
<evidence type="ECO:0000256" key="3">
    <source>
        <dbReference type="ARBA" id="ARBA00023212"/>
    </source>
</evidence>
<comment type="subcellular location">
    <subcellularLocation>
        <location evidence="1">Cytoplasm</location>
        <location evidence="1">Cytoskeleton</location>
    </subcellularLocation>
</comment>
<dbReference type="PANTHER" id="PTHR16056:SF16">
    <property type="entry name" value="REGULATOR OF MICROTUBULE DYNAMICS PROTEIN 1"/>
    <property type="match status" value="1"/>
</dbReference>
<dbReference type="Gene3D" id="1.25.40.10">
    <property type="entry name" value="Tetratricopeptide repeat domain"/>
    <property type="match status" value="1"/>
</dbReference>
<dbReference type="SUPFAM" id="SSF48452">
    <property type="entry name" value="TPR-like"/>
    <property type="match status" value="1"/>
</dbReference>
<organism evidence="4 5">
    <name type="scientific">Trypanosoma conorhini</name>
    <dbReference type="NCBI Taxonomy" id="83891"/>
    <lineage>
        <taxon>Eukaryota</taxon>
        <taxon>Discoba</taxon>
        <taxon>Euglenozoa</taxon>
        <taxon>Kinetoplastea</taxon>
        <taxon>Metakinetoplastina</taxon>
        <taxon>Trypanosomatida</taxon>
        <taxon>Trypanosomatidae</taxon>
        <taxon>Trypanosoma</taxon>
    </lineage>
</organism>
<keyword evidence="3" id="KW-0206">Cytoskeleton</keyword>
<dbReference type="Proteomes" id="UP000284403">
    <property type="component" value="Unassembled WGS sequence"/>
</dbReference>
<accession>A0A3R7P0D1</accession>
<keyword evidence="5" id="KW-1185">Reference proteome</keyword>
<dbReference type="GO" id="GO:0097431">
    <property type="term" value="C:mitotic spindle pole"/>
    <property type="evidence" value="ECO:0007669"/>
    <property type="project" value="TreeGrafter"/>
</dbReference>